<accession>A0A849AJ42</accession>
<keyword evidence="8" id="KW-1185">Reference proteome</keyword>
<dbReference type="EMBL" id="JABENB010000001">
    <property type="protein sequence ID" value="NNG39268.1"/>
    <property type="molecule type" value="Genomic_DNA"/>
</dbReference>
<evidence type="ECO:0000259" key="6">
    <source>
        <dbReference type="Pfam" id="PF04932"/>
    </source>
</evidence>
<keyword evidence="4 5" id="KW-0472">Membrane</keyword>
<feature type="transmembrane region" description="Helical" evidence="5">
    <location>
        <begin position="403"/>
        <end position="436"/>
    </location>
</feature>
<keyword evidence="2 5" id="KW-0812">Transmembrane</keyword>
<dbReference type="Proteomes" id="UP000557772">
    <property type="component" value="Unassembled WGS sequence"/>
</dbReference>
<evidence type="ECO:0000256" key="2">
    <source>
        <dbReference type="ARBA" id="ARBA00022692"/>
    </source>
</evidence>
<organism evidence="7 8">
    <name type="scientific">Flexivirga aerilata</name>
    <dbReference type="NCBI Taxonomy" id="1656889"/>
    <lineage>
        <taxon>Bacteria</taxon>
        <taxon>Bacillati</taxon>
        <taxon>Actinomycetota</taxon>
        <taxon>Actinomycetes</taxon>
        <taxon>Micrococcales</taxon>
        <taxon>Dermacoccaceae</taxon>
        <taxon>Flexivirga</taxon>
    </lineage>
</organism>
<evidence type="ECO:0000256" key="3">
    <source>
        <dbReference type="ARBA" id="ARBA00022989"/>
    </source>
</evidence>
<dbReference type="AlphaFoldDB" id="A0A849AJ42"/>
<comment type="subcellular location">
    <subcellularLocation>
        <location evidence="1">Membrane</location>
        <topology evidence="1">Multi-pass membrane protein</topology>
    </subcellularLocation>
</comment>
<evidence type="ECO:0000313" key="7">
    <source>
        <dbReference type="EMBL" id="NNG39268.1"/>
    </source>
</evidence>
<dbReference type="InterPro" id="IPR051533">
    <property type="entry name" value="WaaL-like"/>
</dbReference>
<feature type="domain" description="O-antigen ligase-related" evidence="6">
    <location>
        <begin position="231"/>
        <end position="384"/>
    </location>
</feature>
<dbReference type="InterPro" id="IPR007016">
    <property type="entry name" value="O-antigen_ligase-rel_domated"/>
</dbReference>
<dbReference type="PANTHER" id="PTHR37422">
    <property type="entry name" value="TEICHURONIC ACID BIOSYNTHESIS PROTEIN TUAE"/>
    <property type="match status" value="1"/>
</dbReference>
<gene>
    <name evidence="7" type="ORF">HJ588_08270</name>
</gene>
<proteinExistence type="predicted"/>
<dbReference type="RefSeq" id="WP_171153879.1">
    <property type="nucleotide sequence ID" value="NZ_JABENB010000001.1"/>
</dbReference>
<dbReference type="PANTHER" id="PTHR37422:SF13">
    <property type="entry name" value="LIPOPOLYSACCHARIDE BIOSYNTHESIS PROTEIN PA4999-RELATED"/>
    <property type="match status" value="1"/>
</dbReference>
<name>A0A849AJ42_9MICO</name>
<reference evidence="7 8" key="1">
    <citation type="submission" date="2020-05" db="EMBL/GenBank/DDBJ databases">
        <title>Flexivirga sp. ID2601S isolated from air conditioner.</title>
        <authorList>
            <person name="Kim D.H."/>
        </authorList>
    </citation>
    <scope>NUCLEOTIDE SEQUENCE [LARGE SCALE GENOMIC DNA]</scope>
    <source>
        <strain evidence="7 8">ID2601S</strain>
    </source>
</reference>
<evidence type="ECO:0000313" key="8">
    <source>
        <dbReference type="Proteomes" id="UP000557772"/>
    </source>
</evidence>
<keyword evidence="3 5" id="KW-1133">Transmembrane helix</keyword>
<feature type="transmembrane region" description="Helical" evidence="5">
    <location>
        <begin position="266"/>
        <end position="287"/>
    </location>
</feature>
<evidence type="ECO:0000256" key="4">
    <source>
        <dbReference type="ARBA" id="ARBA00023136"/>
    </source>
</evidence>
<dbReference type="GO" id="GO:0016020">
    <property type="term" value="C:membrane"/>
    <property type="evidence" value="ECO:0007669"/>
    <property type="project" value="UniProtKB-SubCell"/>
</dbReference>
<sequence>MQTNAAAVASRRDAASEDPVEQASVGRISLSDRLLALSVAALPLQKAFTVDVGFPLKPTEILLIFAVATGILRAPAGYWRGPRIPRGIYFAVVGLGVTVVLATAWAYTGDIPPGPYSGFTRSVTADLVSYLFYGLLVIAAWIRLAKLPWKLFQRMFVVSIYVAAAGCLLQYILFKSNNLAAMRQFGFELVVGGAYGAPVPRNGTFFEGNYLGFYAVVALFVAVRSGRKLPVAAALACLAYSQSTGAVVGLAAGIAASAIFMANARWRFRIMVTALVTVAGLLMVAPARGFMLYQIQKLGGGSAQNADVTASADVRSTKADIAFRMIEHHPVVGVGPGRFGVWFQQYIGDAQLPVSYFTGKSRFIVENAYLQVGAELGLLGLAFLALVLWFSFRQATTVDPLTVAIVAAVAVMLNATPSWTTLTIWYSLAFVAALAFQKAAPRAPWHQGIFVARTSD</sequence>
<dbReference type="GO" id="GO:0016874">
    <property type="term" value="F:ligase activity"/>
    <property type="evidence" value="ECO:0007669"/>
    <property type="project" value="UniProtKB-KW"/>
</dbReference>
<keyword evidence="7" id="KW-0436">Ligase</keyword>
<dbReference type="Pfam" id="PF04932">
    <property type="entry name" value="Wzy_C"/>
    <property type="match status" value="1"/>
</dbReference>
<protein>
    <submittedName>
        <fullName evidence="7">O-antigen ligase family protein</fullName>
    </submittedName>
</protein>
<evidence type="ECO:0000256" key="1">
    <source>
        <dbReference type="ARBA" id="ARBA00004141"/>
    </source>
</evidence>
<feature type="transmembrane region" description="Helical" evidence="5">
    <location>
        <begin position="235"/>
        <end position="260"/>
    </location>
</feature>
<feature type="transmembrane region" description="Helical" evidence="5">
    <location>
        <begin position="127"/>
        <end position="144"/>
    </location>
</feature>
<feature type="transmembrane region" description="Helical" evidence="5">
    <location>
        <begin position="156"/>
        <end position="174"/>
    </location>
</feature>
<feature type="transmembrane region" description="Helical" evidence="5">
    <location>
        <begin position="368"/>
        <end position="391"/>
    </location>
</feature>
<feature type="transmembrane region" description="Helical" evidence="5">
    <location>
        <begin position="88"/>
        <end position="107"/>
    </location>
</feature>
<comment type="caution">
    <text evidence="7">The sequence shown here is derived from an EMBL/GenBank/DDBJ whole genome shotgun (WGS) entry which is preliminary data.</text>
</comment>
<evidence type="ECO:0000256" key="5">
    <source>
        <dbReference type="SAM" id="Phobius"/>
    </source>
</evidence>
<feature type="transmembrane region" description="Helical" evidence="5">
    <location>
        <begin position="205"/>
        <end position="223"/>
    </location>
</feature>